<reference evidence="1 2" key="1">
    <citation type="submission" date="2022-03" db="EMBL/GenBank/DDBJ databases">
        <authorList>
            <person name="Brunel B."/>
        </authorList>
    </citation>
    <scope>NUCLEOTIDE SEQUENCE [LARGE SCALE GENOMIC DNA]</scope>
    <source>
        <strain evidence="1">STM5069sample</strain>
    </source>
</reference>
<evidence type="ECO:0000313" key="1">
    <source>
        <dbReference type="EMBL" id="CAH2409137.1"/>
    </source>
</evidence>
<dbReference type="Proteomes" id="UP001153050">
    <property type="component" value="Unassembled WGS sequence"/>
</dbReference>
<sequence length="101" mass="10668">MRRHGQRIIGAPGKASLSADVARGRSLALILAEAGARHAVASHVPTRRRHSAGIVQLWVSLASYGKHSACPPARRLGSNVDIGAGERNPACWVPVRCADCL</sequence>
<gene>
    <name evidence="1" type="ORF">MES5069_760033</name>
</gene>
<accession>A0ABN8KIS3</accession>
<proteinExistence type="predicted"/>
<keyword evidence="2" id="KW-1185">Reference proteome</keyword>
<evidence type="ECO:0000313" key="2">
    <source>
        <dbReference type="Proteomes" id="UP001153050"/>
    </source>
</evidence>
<protein>
    <submittedName>
        <fullName evidence="1">Uncharacterized protein</fullName>
    </submittedName>
</protein>
<dbReference type="EMBL" id="CAKXZT010000175">
    <property type="protein sequence ID" value="CAH2409137.1"/>
    <property type="molecule type" value="Genomic_DNA"/>
</dbReference>
<comment type="caution">
    <text evidence="1">The sequence shown here is derived from an EMBL/GenBank/DDBJ whole genome shotgun (WGS) entry which is preliminary data.</text>
</comment>
<organism evidence="1 2">
    <name type="scientific">Mesorhizobium escarrei</name>
    <dbReference type="NCBI Taxonomy" id="666018"/>
    <lineage>
        <taxon>Bacteria</taxon>
        <taxon>Pseudomonadati</taxon>
        <taxon>Pseudomonadota</taxon>
        <taxon>Alphaproteobacteria</taxon>
        <taxon>Hyphomicrobiales</taxon>
        <taxon>Phyllobacteriaceae</taxon>
        <taxon>Mesorhizobium</taxon>
    </lineage>
</organism>
<name>A0ABN8KIS3_9HYPH</name>